<dbReference type="EMBL" id="POUB01000106">
    <property type="protein sequence ID" value="PZF97027.1"/>
    <property type="molecule type" value="Genomic_DNA"/>
</dbReference>
<accession>A0A2W2DAV4</accession>
<keyword evidence="3" id="KW-1003">Cell membrane</keyword>
<gene>
    <name evidence="11" type="ORF">C1I99_16490</name>
</gene>
<feature type="transmembrane region" description="Helical" evidence="10">
    <location>
        <begin position="213"/>
        <end position="235"/>
    </location>
</feature>
<evidence type="ECO:0000256" key="8">
    <source>
        <dbReference type="ARBA" id="ARBA00023065"/>
    </source>
</evidence>
<feature type="transmembrane region" description="Helical" evidence="10">
    <location>
        <begin position="96"/>
        <end position="120"/>
    </location>
</feature>
<evidence type="ECO:0000256" key="7">
    <source>
        <dbReference type="ARBA" id="ARBA00022989"/>
    </source>
</evidence>
<evidence type="ECO:0000313" key="12">
    <source>
        <dbReference type="Proteomes" id="UP000248749"/>
    </source>
</evidence>
<keyword evidence="6" id="KW-0630">Potassium</keyword>
<keyword evidence="5 10" id="KW-0812">Transmembrane</keyword>
<dbReference type="OrthoDB" id="9810952at2"/>
<dbReference type="Pfam" id="PF02386">
    <property type="entry name" value="TrkH"/>
    <property type="match status" value="1"/>
</dbReference>
<keyword evidence="9 10" id="KW-0472">Membrane</keyword>
<evidence type="ECO:0000256" key="2">
    <source>
        <dbReference type="ARBA" id="ARBA00022448"/>
    </source>
</evidence>
<dbReference type="GO" id="GO:0015379">
    <property type="term" value="F:potassium:chloride symporter activity"/>
    <property type="evidence" value="ECO:0007669"/>
    <property type="project" value="InterPro"/>
</dbReference>
<dbReference type="NCBIfam" id="TIGR00933">
    <property type="entry name" value="2a38"/>
    <property type="match status" value="1"/>
</dbReference>
<keyword evidence="4" id="KW-0633">Potassium transport</keyword>
<feature type="transmembrane region" description="Helical" evidence="10">
    <location>
        <begin position="151"/>
        <end position="171"/>
    </location>
</feature>
<dbReference type="PANTHER" id="PTHR32024">
    <property type="entry name" value="TRK SYSTEM POTASSIUM UPTAKE PROTEIN TRKG-RELATED"/>
    <property type="match status" value="1"/>
</dbReference>
<evidence type="ECO:0000256" key="10">
    <source>
        <dbReference type="SAM" id="Phobius"/>
    </source>
</evidence>
<dbReference type="Proteomes" id="UP000248749">
    <property type="component" value="Unassembled WGS sequence"/>
</dbReference>
<keyword evidence="7 10" id="KW-1133">Transmembrane helix</keyword>
<feature type="transmembrane region" description="Helical" evidence="10">
    <location>
        <begin position="428"/>
        <end position="450"/>
    </location>
</feature>
<evidence type="ECO:0000256" key="3">
    <source>
        <dbReference type="ARBA" id="ARBA00022475"/>
    </source>
</evidence>
<evidence type="ECO:0000256" key="6">
    <source>
        <dbReference type="ARBA" id="ARBA00022958"/>
    </source>
</evidence>
<keyword evidence="8" id="KW-0406">Ion transport</keyword>
<name>A0A2W2DAV4_9ACTN</name>
<feature type="transmembrane region" description="Helical" evidence="10">
    <location>
        <begin position="65"/>
        <end position="84"/>
    </location>
</feature>
<comment type="caution">
    <text evidence="11">The sequence shown here is derived from an EMBL/GenBank/DDBJ whole genome shotgun (WGS) entry which is preliminary data.</text>
</comment>
<dbReference type="InterPro" id="IPR003445">
    <property type="entry name" value="Cat_transpt"/>
</dbReference>
<dbReference type="InterPro" id="IPR004772">
    <property type="entry name" value="TrkH"/>
</dbReference>
<dbReference type="AlphaFoldDB" id="A0A2W2DAV4"/>
<sequence>MLADPARAGGRVVPLLTRRPAWQRRSDRLQHPAQVITIGFAAAVAVGTGLLSLPLATRSGQRAELVDALFTATSAVCVTGLVTVDTGSYWSGFGQAVILLLIQAGGLGIMTLATLFTVLLSRRLGLRARFLAQAETKSLTLTDVRGVVRRIVLFSLVSEAVVAVVLTTRFATAYDAPFGAALYDGVFHAVSAFNNAGFSTNADSLIGHVTDPWINLTVAAAVILGGLGFPVVFELTRYWRRPELWSVMTRITVTLTVTLLALGTIVFTLAEFSNPRTFGPLDGPEKLLAAFFASTMTRTAGFNSVDIGAMRPESLLASDVLMFIGGGSAGTAGGIKVTTFGLLAFVLWSEMRGETQVNVGHRRIPPSNQRQALAIALLSVGAVATATFLLLAVTPHRLDVVLFEVVSAFGTVGLSTGITGSLPPGANLLLVLLMFAGRIGPLTLASALALRDRNRRFELPEERTIVG</sequence>
<reference evidence="11 12" key="1">
    <citation type="submission" date="2018-01" db="EMBL/GenBank/DDBJ databases">
        <title>Draft genome sequence of Salinispora sp. 13K206.</title>
        <authorList>
            <person name="Sahin N."/>
            <person name="Saygin H."/>
            <person name="Ay H."/>
        </authorList>
    </citation>
    <scope>NUCLEOTIDE SEQUENCE [LARGE SCALE GENOMIC DNA]</scope>
    <source>
        <strain evidence="11 12">13K206</strain>
    </source>
</reference>
<dbReference type="PANTHER" id="PTHR32024:SF1">
    <property type="entry name" value="KTR SYSTEM POTASSIUM UPTAKE PROTEIN B"/>
    <property type="match status" value="1"/>
</dbReference>
<feature type="transmembrane region" description="Helical" evidence="10">
    <location>
        <begin position="247"/>
        <end position="267"/>
    </location>
</feature>
<dbReference type="GO" id="GO:0005886">
    <property type="term" value="C:plasma membrane"/>
    <property type="evidence" value="ECO:0007669"/>
    <property type="project" value="UniProtKB-SubCell"/>
</dbReference>
<feature type="transmembrane region" description="Helical" evidence="10">
    <location>
        <begin position="372"/>
        <end position="393"/>
    </location>
</feature>
<protein>
    <submittedName>
        <fullName evidence="11">ATPase</fullName>
    </submittedName>
</protein>
<organism evidence="11 12">
    <name type="scientific">Micromonospora deserti</name>
    <dbReference type="NCBI Taxonomy" id="2070366"/>
    <lineage>
        <taxon>Bacteria</taxon>
        <taxon>Bacillati</taxon>
        <taxon>Actinomycetota</taxon>
        <taxon>Actinomycetes</taxon>
        <taxon>Micromonosporales</taxon>
        <taxon>Micromonosporaceae</taxon>
        <taxon>Micromonospora</taxon>
    </lineage>
</organism>
<proteinExistence type="predicted"/>
<comment type="subcellular location">
    <subcellularLocation>
        <location evidence="1">Cell membrane</location>
        <topology evidence="1">Multi-pass membrane protein</topology>
    </subcellularLocation>
</comment>
<feature type="transmembrane region" description="Helical" evidence="10">
    <location>
        <begin position="320"/>
        <end position="348"/>
    </location>
</feature>
<evidence type="ECO:0000256" key="5">
    <source>
        <dbReference type="ARBA" id="ARBA00022692"/>
    </source>
</evidence>
<keyword evidence="12" id="KW-1185">Reference proteome</keyword>
<evidence type="ECO:0000256" key="9">
    <source>
        <dbReference type="ARBA" id="ARBA00023136"/>
    </source>
</evidence>
<evidence type="ECO:0000256" key="1">
    <source>
        <dbReference type="ARBA" id="ARBA00004651"/>
    </source>
</evidence>
<keyword evidence="2" id="KW-0813">Transport</keyword>
<feature type="transmembrane region" description="Helical" evidence="10">
    <location>
        <begin position="33"/>
        <end position="53"/>
    </location>
</feature>
<evidence type="ECO:0000256" key="4">
    <source>
        <dbReference type="ARBA" id="ARBA00022538"/>
    </source>
</evidence>
<evidence type="ECO:0000313" key="11">
    <source>
        <dbReference type="EMBL" id="PZF97027.1"/>
    </source>
</evidence>